<dbReference type="STRING" id="679935.Alfi_3047"/>
<dbReference type="Gene3D" id="3.60.21.10">
    <property type="match status" value="1"/>
</dbReference>
<gene>
    <name evidence="4" type="ordered locus">Alfi_3047</name>
</gene>
<dbReference type="InterPro" id="IPR018391">
    <property type="entry name" value="PQQ_b-propeller_rpt"/>
</dbReference>
<dbReference type="Pfam" id="PF00149">
    <property type="entry name" value="Metallophos"/>
    <property type="match status" value="1"/>
</dbReference>
<dbReference type="Gene3D" id="2.40.128.630">
    <property type="match status" value="1"/>
</dbReference>
<feature type="chain" id="PRO_5003683402" evidence="1">
    <location>
        <begin position="25"/>
        <end position="619"/>
    </location>
</feature>
<dbReference type="SMART" id="SM00564">
    <property type="entry name" value="PQQ"/>
    <property type="match status" value="6"/>
</dbReference>
<dbReference type="HOGENOM" id="CLU_030401_0_0_10"/>
<dbReference type="InterPro" id="IPR004843">
    <property type="entry name" value="Calcineurin-like_PHP"/>
</dbReference>
<dbReference type="GO" id="GO:0016787">
    <property type="term" value="F:hydrolase activity"/>
    <property type="evidence" value="ECO:0007669"/>
    <property type="project" value="InterPro"/>
</dbReference>
<feature type="domain" description="Pyrrolo-quinoline quinone repeat" evidence="3">
    <location>
        <begin position="400"/>
        <end position="535"/>
    </location>
</feature>
<dbReference type="SUPFAM" id="SSF56300">
    <property type="entry name" value="Metallo-dependent phosphatases"/>
    <property type="match status" value="1"/>
</dbReference>
<sequence>MKNPFIELCGCMCLTLLAPQPAAAKTAGEVPPADTLRTVFFTDIHVTPGNAQDSLFRIAVAEANASDADLVIFGGDLTNMGSDRELAHVHGLMSQLRKPWFTVPGNHETTWSESGCTTFRRLFGHAGCVATRAKGYLFLGYASGPYMKMADGMIRGEDLAWLERQAAAARPGERIVSLCHYPLNGDLTNRQEVTETLKSVGVTASLYGHYHQLQLRNFDGIAGIPGRALAGKRGEAPGYTLLDFFADSVRIREKPLGMPPVTRYTVCLKDDPQISALPCDPLPPAPDAEGRMRLVVQDSAMVLTGAAFCGEVLCYGNSQGVLRAYDTRKGRELWRHVFPDGLYTTPLCTGGLVIAGAASGGIWAFDARTGREKWHLPTQSAVVGDGLTDGGALYIGLGIGSIGKIDLRSGRLLWRHDYGCGQAQGRPTLADGRLVFGAWDRHLYCLDAGTGELLWKWNNGSGSLFFSPGHVVPRIAGGKVFIVAPDRVVTCLDLATGKQLWRDNSRKSRETTGLSGDGRRFYYKTMDGELAAIDTSAERYRELWCTDLGWGYEYNSCPAFVRDGVVYVAGRHGTVAAVGEDGTLLWSVKCCNSGGNDFAQAPDGSLWATFAEGKIFRIP</sequence>
<dbReference type="Proteomes" id="UP000006052">
    <property type="component" value="Chromosome"/>
</dbReference>
<organism evidence="4 5">
    <name type="scientific">Alistipes finegoldii (strain DSM 17242 / JCM 16770 / CCUG 46020 / CIP 107999 / KCTC 15236 / AHN 2437)</name>
    <dbReference type="NCBI Taxonomy" id="679935"/>
    <lineage>
        <taxon>Bacteria</taxon>
        <taxon>Pseudomonadati</taxon>
        <taxon>Bacteroidota</taxon>
        <taxon>Bacteroidia</taxon>
        <taxon>Bacteroidales</taxon>
        <taxon>Rikenellaceae</taxon>
        <taxon>Alistipes</taxon>
    </lineage>
</organism>
<feature type="signal peptide" evidence="1">
    <location>
        <begin position="1"/>
        <end position="24"/>
    </location>
</feature>
<accession>I3YQM0</accession>
<dbReference type="InterPro" id="IPR011047">
    <property type="entry name" value="Quinoprotein_ADH-like_sf"/>
</dbReference>
<feature type="domain" description="Pyrrolo-quinoline quinone repeat" evidence="3">
    <location>
        <begin position="305"/>
        <end position="379"/>
    </location>
</feature>
<name>I3YQM0_ALIFI</name>
<reference evidence="5" key="1">
    <citation type="journal article" date="2013" name="Stand. Genomic Sci.">
        <title>Complete genome sequence of the bile-resistant pigment-producing anaerobe Alistipes finegoldii type strain (AHN2437(T)).</title>
        <authorList>
            <person name="Mavromatis K."/>
            <person name="Stackebrandt E."/>
            <person name="Munk C."/>
            <person name="Lapidus A."/>
            <person name="Nolan M."/>
            <person name="Lucas S."/>
            <person name="Hammon N."/>
            <person name="Deshpande S."/>
            <person name="Cheng J.F."/>
            <person name="Tapia R."/>
            <person name="Goodwin L.A."/>
            <person name="Pitluck S."/>
            <person name="Liolios K."/>
            <person name="Pagani I."/>
            <person name="Ivanova N."/>
            <person name="Mikhailova N."/>
            <person name="Huntemann M."/>
            <person name="Pati A."/>
            <person name="Chen A."/>
            <person name="Palaniappan K."/>
            <person name="Land M."/>
            <person name="Hauser L."/>
            <person name="Rohde M."/>
            <person name="Gronow S."/>
            <person name="Goker M."/>
            <person name="Detter J.C."/>
            <person name="Bristow J."/>
            <person name="Eisen J.A."/>
            <person name="Markowitz V."/>
            <person name="Hugenholtz P."/>
            <person name="Kyrpides N.C."/>
            <person name="Klenk H.P."/>
            <person name="Woyke T."/>
        </authorList>
    </citation>
    <scope>NUCLEOTIDE SEQUENCE</scope>
    <source>
        <strain evidence="5">DSM 17242 / JCM 16770 / AHN 2437 / CCUG 46020 / CIP 107999</strain>
    </source>
</reference>
<dbReference type="AlphaFoldDB" id="I3YQM0"/>
<dbReference type="eggNOG" id="COG1520">
    <property type="taxonomic scope" value="Bacteria"/>
</dbReference>
<evidence type="ECO:0000259" key="3">
    <source>
        <dbReference type="Pfam" id="PF13360"/>
    </source>
</evidence>
<protein>
    <submittedName>
        <fullName evidence="4">WD40-like repeat protein</fullName>
    </submittedName>
</protein>
<dbReference type="RefSeq" id="WP_014776423.1">
    <property type="nucleotide sequence ID" value="NC_018011.1"/>
</dbReference>
<dbReference type="Gene3D" id="2.130.10.10">
    <property type="entry name" value="YVTN repeat-like/Quinoprotein amine dehydrogenase"/>
    <property type="match status" value="1"/>
</dbReference>
<dbReference type="InterPro" id="IPR029052">
    <property type="entry name" value="Metallo-depent_PP-like"/>
</dbReference>
<dbReference type="PANTHER" id="PTHR34512:SF30">
    <property type="entry name" value="OUTER MEMBRANE PROTEIN ASSEMBLY FACTOR BAMB"/>
    <property type="match status" value="1"/>
</dbReference>
<feature type="domain" description="Calcineurin-like phosphoesterase" evidence="2">
    <location>
        <begin position="37"/>
        <end position="212"/>
    </location>
</feature>
<evidence type="ECO:0000259" key="2">
    <source>
        <dbReference type="Pfam" id="PF00149"/>
    </source>
</evidence>
<dbReference type="EMBL" id="CP003274">
    <property type="protein sequence ID" value="AFL79288.1"/>
    <property type="molecule type" value="Genomic_DNA"/>
</dbReference>
<evidence type="ECO:0000256" key="1">
    <source>
        <dbReference type="SAM" id="SignalP"/>
    </source>
</evidence>
<dbReference type="PANTHER" id="PTHR34512">
    <property type="entry name" value="CELL SURFACE PROTEIN"/>
    <property type="match status" value="1"/>
</dbReference>
<dbReference type="PATRIC" id="fig|679935.3.peg.2968"/>
<dbReference type="Pfam" id="PF13360">
    <property type="entry name" value="PQQ_2"/>
    <property type="match status" value="2"/>
</dbReference>
<dbReference type="KEGG" id="afd:Alfi_3047"/>
<dbReference type="SUPFAM" id="SSF50998">
    <property type="entry name" value="Quinoprotein alcohol dehydrogenase-like"/>
    <property type="match status" value="2"/>
</dbReference>
<dbReference type="InterPro" id="IPR002372">
    <property type="entry name" value="PQQ_rpt_dom"/>
</dbReference>
<dbReference type="eggNOG" id="COG1409">
    <property type="taxonomic scope" value="Bacteria"/>
</dbReference>
<proteinExistence type="predicted"/>
<dbReference type="InterPro" id="IPR015943">
    <property type="entry name" value="WD40/YVTN_repeat-like_dom_sf"/>
</dbReference>
<evidence type="ECO:0000313" key="5">
    <source>
        <dbReference type="Proteomes" id="UP000006052"/>
    </source>
</evidence>
<keyword evidence="1" id="KW-0732">Signal</keyword>
<evidence type="ECO:0000313" key="4">
    <source>
        <dbReference type="EMBL" id="AFL79288.1"/>
    </source>
</evidence>